<dbReference type="Proteomes" id="UP000269221">
    <property type="component" value="Unassembled WGS sequence"/>
</dbReference>
<comment type="caution">
    <text evidence="1">The sequence shown here is derived from an EMBL/GenBank/DDBJ whole genome shotgun (WGS) entry which is preliminary data.</text>
</comment>
<evidence type="ECO:0000313" key="1">
    <source>
        <dbReference type="EMBL" id="RMC01692.1"/>
    </source>
</evidence>
<reference evidence="1 2" key="1">
    <citation type="submission" date="2018-07" db="EMBL/GenBank/DDBJ databases">
        <title>A high quality draft genome assembly of the barn swallow (H. rustica rustica).</title>
        <authorList>
            <person name="Formenti G."/>
            <person name="Chiara M."/>
            <person name="Poveda L."/>
            <person name="Francoijs K.-J."/>
            <person name="Bonisoli-Alquati A."/>
            <person name="Canova L."/>
            <person name="Gianfranceschi L."/>
            <person name="Horner D.S."/>
            <person name="Saino N."/>
        </authorList>
    </citation>
    <scope>NUCLEOTIDE SEQUENCE [LARGE SCALE GENOMIC DNA]</scope>
    <source>
        <strain evidence="1">Chelidonia</strain>
        <tissue evidence="1">Blood</tissue>
    </source>
</reference>
<gene>
    <name evidence="1" type="ORF">DUI87_21706</name>
</gene>
<name>A0A3M0JKU1_HIRRU</name>
<dbReference type="AlphaFoldDB" id="A0A3M0JKU1"/>
<keyword evidence="2" id="KW-1185">Reference proteome</keyword>
<proteinExistence type="predicted"/>
<accession>A0A3M0JKU1</accession>
<protein>
    <submittedName>
        <fullName evidence="1">Uncharacterized protein</fullName>
    </submittedName>
</protein>
<evidence type="ECO:0000313" key="2">
    <source>
        <dbReference type="Proteomes" id="UP000269221"/>
    </source>
</evidence>
<dbReference type="EMBL" id="QRBI01000136">
    <property type="protein sequence ID" value="RMC01692.1"/>
    <property type="molecule type" value="Genomic_DNA"/>
</dbReference>
<organism evidence="1 2">
    <name type="scientific">Hirundo rustica rustica</name>
    <dbReference type="NCBI Taxonomy" id="333673"/>
    <lineage>
        <taxon>Eukaryota</taxon>
        <taxon>Metazoa</taxon>
        <taxon>Chordata</taxon>
        <taxon>Craniata</taxon>
        <taxon>Vertebrata</taxon>
        <taxon>Euteleostomi</taxon>
        <taxon>Archelosauria</taxon>
        <taxon>Archosauria</taxon>
        <taxon>Dinosauria</taxon>
        <taxon>Saurischia</taxon>
        <taxon>Theropoda</taxon>
        <taxon>Coelurosauria</taxon>
        <taxon>Aves</taxon>
        <taxon>Neognathae</taxon>
        <taxon>Neoaves</taxon>
        <taxon>Telluraves</taxon>
        <taxon>Australaves</taxon>
        <taxon>Passeriformes</taxon>
        <taxon>Sylvioidea</taxon>
        <taxon>Hirundinidae</taxon>
        <taxon>Hirundo</taxon>
    </lineage>
</organism>
<sequence>MAALGNCPERHLAAAGCATKNLVGDELFQMGWTWGLHPCEKGQDRLCGRTVWTGKLGVPSYRAGPLGFDGKMSNVLRASVKNQLILIRDMNPGPVSMISGEQPVKRGVTEESLGRLLGNTHSKEQG</sequence>